<dbReference type="InterPro" id="IPR046522">
    <property type="entry name" value="DUF6699"/>
</dbReference>
<dbReference type="EMBL" id="ML122266">
    <property type="protein sequence ID" value="RPD60295.1"/>
    <property type="molecule type" value="Genomic_DNA"/>
</dbReference>
<evidence type="ECO:0000259" key="2">
    <source>
        <dbReference type="Pfam" id="PF20415"/>
    </source>
</evidence>
<proteinExistence type="predicted"/>
<feature type="domain" description="DUF6699" evidence="2">
    <location>
        <begin position="121"/>
        <end position="212"/>
    </location>
</feature>
<evidence type="ECO:0000313" key="4">
    <source>
        <dbReference type="Proteomes" id="UP000313359"/>
    </source>
</evidence>
<evidence type="ECO:0000313" key="3">
    <source>
        <dbReference type="EMBL" id="RPD60295.1"/>
    </source>
</evidence>
<gene>
    <name evidence="3" type="ORF">L227DRAFT_611264</name>
</gene>
<name>A0A5C2S8W5_9APHY</name>
<reference evidence="3" key="1">
    <citation type="journal article" date="2018" name="Genome Biol. Evol.">
        <title>Genomics and development of Lentinus tigrinus, a white-rot wood-decaying mushroom with dimorphic fruiting bodies.</title>
        <authorList>
            <person name="Wu B."/>
            <person name="Xu Z."/>
            <person name="Knudson A."/>
            <person name="Carlson A."/>
            <person name="Chen N."/>
            <person name="Kovaka S."/>
            <person name="LaButti K."/>
            <person name="Lipzen A."/>
            <person name="Pennachio C."/>
            <person name="Riley R."/>
            <person name="Schakwitz W."/>
            <person name="Umezawa K."/>
            <person name="Ohm R.A."/>
            <person name="Grigoriev I.V."/>
            <person name="Nagy L.G."/>
            <person name="Gibbons J."/>
            <person name="Hibbett D."/>
        </authorList>
    </citation>
    <scope>NUCLEOTIDE SEQUENCE [LARGE SCALE GENOMIC DNA]</scope>
    <source>
        <strain evidence="3">ALCF2SS1-6</strain>
    </source>
</reference>
<dbReference type="Pfam" id="PF20415">
    <property type="entry name" value="DUF6699"/>
    <property type="match status" value="1"/>
</dbReference>
<protein>
    <recommendedName>
        <fullName evidence="2">DUF6699 domain-containing protein</fullName>
    </recommendedName>
</protein>
<keyword evidence="4" id="KW-1185">Reference proteome</keyword>
<sequence>MANVLTAKSVRFMDTPRVYFLAPQGSDDDNVSSSSGSASLQSTPGARALSNTGFATSAGPHNNRVYTTANGLPGLTTSAPGNMYGEPGVAQQPQGNMPRVHALLKDLPFPYNVRAGPADVREAVFGEAAFDVSPSVVTLRFESVFDSGYKLRWYYTIHARRGYWISVGDVLNGIYAGVCQPGLLPPDRDVYPHAQAAMAARGGHHMRTMDWFAPATGPMYFRGMRPEIGPEGWEYVLRFSARPPPST</sequence>
<feature type="region of interest" description="Disordered" evidence="1">
    <location>
        <begin position="25"/>
        <end position="62"/>
    </location>
</feature>
<evidence type="ECO:0000256" key="1">
    <source>
        <dbReference type="SAM" id="MobiDB-lite"/>
    </source>
</evidence>
<organism evidence="3 4">
    <name type="scientific">Lentinus tigrinus ALCF2SS1-6</name>
    <dbReference type="NCBI Taxonomy" id="1328759"/>
    <lineage>
        <taxon>Eukaryota</taxon>
        <taxon>Fungi</taxon>
        <taxon>Dikarya</taxon>
        <taxon>Basidiomycota</taxon>
        <taxon>Agaricomycotina</taxon>
        <taxon>Agaricomycetes</taxon>
        <taxon>Polyporales</taxon>
        <taxon>Polyporaceae</taxon>
        <taxon>Lentinus</taxon>
    </lineage>
</organism>
<dbReference type="AlphaFoldDB" id="A0A5C2S8W5"/>
<dbReference type="Proteomes" id="UP000313359">
    <property type="component" value="Unassembled WGS sequence"/>
</dbReference>
<accession>A0A5C2S8W5</accession>
<feature type="compositionally biased region" description="Low complexity" evidence="1">
    <location>
        <begin position="31"/>
        <end position="42"/>
    </location>
</feature>